<dbReference type="GO" id="GO:0005656">
    <property type="term" value="C:nuclear pre-replicative complex"/>
    <property type="evidence" value="ECO:0007669"/>
    <property type="project" value="TreeGrafter"/>
</dbReference>
<dbReference type="PANTHER" id="PTHR12748:SF0">
    <property type="entry name" value="ORIGIN RECOGNITION COMPLEX SUBUNIT 3"/>
    <property type="match status" value="1"/>
</dbReference>
<dbReference type="AlphaFoldDB" id="A0A0C9YA58"/>
<keyword evidence="4" id="KW-0238">DNA-binding</keyword>
<dbReference type="InterPro" id="IPR045667">
    <property type="entry name" value="ORC3_N"/>
</dbReference>
<evidence type="ECO:0008006" key="11">
    <source>
        <dbReference type="Google" id="ProtNLM"/>
    </source>
</evidence>
<reference evidence="10" key="2">
    <citation type="submission" date="2015-01" db="EMBL/GenBank/DDBJ databases">
        <title>Evolutionary Origins and Diversification of the Mycorrhizal Mutualists.</title>
        <authorList>
            <consortium name="DOE Joint Genome Institute"/>
            <consortium name="Mycorrhizal Genomics Consortium"/>
            <person name="Kohler A."/>
            <person name="Kuo A."/>
            <person name="Nagy L.G."/>
            <person name="Floudas D."/>
            <person name="Copeland A."/>
            <person name="Barry K.W."/>
            <person name="Cichocki N."/>
            <person name="Veneault-Fourrey C."/>
            <person name="LaButti K."/>
            <person name="Lindquist E.A."/>
            <person name="Lipzen A."/>
            <person name="Lundell T."/>
            <person name="Morin E."/>
            <person name="Murat C."/>
            <person name="Riley R."/>
            <person name="Ohm R."/>
            <person name="Sun H."/>
            <person name="Tunlid A."/>
            <person name="Henrissat B."/>
            <person name="Grigoriev I.V."/>
            <person name="Hibbett D.S."/>
            <person name="Martin F."/>
        </authorList>
    </citation>
    <scope>NUCLEOTIDE SEQUENCE [LARGE SCALE GENOMIC DNA]</scope>
    <source>
        <strain evidence="10">LaAM-08-1</strain>
    </source>
</reference>
<evidence type="ECO:0000256" key="1">
    <source>
        <dbReference type="ARBA" id="ARBA00004123"/>
    </source>
</evidence>
<dbReference type="InterPro" id="IPR040855">
    <property type="entry name" value="ORC_WH_C"/>
</dbReference>
<dbReference type="CDD" id="cd20704">
    <property type="entry name" value="Orc3"/>
    <property type="match status" value="1"/>
</dbReference>
<proteinExistence type="inferred from homology"/>
<evidence type="ECO:0000256" key="2">
    <source>
        <dbReference type="ARBA" id="ARBA00010977"/>
    </source>
</evidence>
<organism evidence="9 10">
    <name type="scientific">Laccaria amethystina LaAM-08-1</name>
    <dbReference type="NCBI Taxonomy" id="1095629"/>
    <lineage>
        <taxon>Eukaryota</taxon>
        <taxon>Fungi</taxon>
        <taxon>Dikarya</taxon>
        <taxon>Basidiomycota</taxon>
        <taxon>Agaricomycotina</taxon>
        <taxon>Agaricomycetes</taxon>
        <taxon>Agaricomycetidae</taxon>
        <taxon>Agaricales</taxon>
        <taxon>Agaricineae</taxon>
        <taxon>Hydnangiaceae</taxon>
        <taxon>Laccaria</taxon>
    </lineage>
</organism>
<dbReference type="GO" id="GO:0003688">
    <property type="term" value="F:DNA replication origin binding"/>
    <property type="evidence" value="ECO:0007669"/>
    <property type="project" value="TreeGrafter"/>
</dbReference>
<feature type="domain" description="Origin recognition complex subunit 3 winged helix C-terminal" evidence="8">
    <location>
        <begin position="559"/>
        <end position="705"/>
    </location>
</feature>
<evidence type="ECO:0000256" key="3">
    <source>
        <dbReference type="ARBA" id="ARBA00022705"/>
    </source>
</evidence>
<evidence type="ECO:0000256" key="4">
    <source>
        <dbReference type="ARBA" id="ARBA00023125"/>
    </source>
</evidence>
<feature type="compositionally biased region" description="Basic residues" evidence="6">
    <location>
        <begin position="630"/>
        <end position="650"/>
    </location>
</feature>
<dbReference type="EMBL" id="KN838549">
    <property type="protein sequence ID" value="KIK07117.1"/>
    <property type="molecule type" value="Genomic_DNA"/>
</dbReference>
<dbReference type="Pfam" id="PF18137">
    <property type="entry name" value="WHD_ORC"/>
    <property type="match status" value="1"/>
</dbReference>
<dbReference type="GO" id="GO:0005664">
    <property type="term" value="C:nuclear origin of replication recognition complex"/>
    <property type="evidence" value="ECO:0007669"/>
    <property type="project" value="InterPro"/>
</dbReference>
<feature type="compositionally biased region" description="Basic and acidic residues" evidence="6">
    <location>
        <begin position="22"/>
        <end position="44"/>
    </location>
</feature>
<evidence type="ECO:0000256" key="6">
    <source>
        <dbReference type="SAM" id="MobiDB-lite"/>
    </source>
</evidence>
<dbReference type="Proteomes" id="UP000054477">
    <property type="component" value="Unassembled WGS sequence"/>
</dbReference>
<feature type="region of interest" description="Disordered" evidence="6">
    <location>
        <begin position="630"/>
        <end position="667"/>
    </location>
</feature>
<feature type="compositionally biased region" description="Acidic residues" evidence="6">
    <location>
        <begin position="656"/>
        <end position="666"/>
    </location>
</feature>
<reference evidence="9 10" key="1">
    <citation type="submission" date="2014-04" db="EMBL/GenBank/DDBJ databases">
        <authorList>
            <consortium name="DOE Joint Genome Institute"/>
            <person name="Kuo A."/>
            <person name="Kohler A."/>
            <person name="Nagy L.G."/>
            <person name="Floudas D."/>
            <person name="Copeland A."/>
            <person name="Barry K.W."/>
            <person name="Cichocki N."/>
            <person name="Veneault-Fourrey C."/>
            <person name="LaButti K."/>
            <person name="Lindquist E.A."/>
            <person name="Lipzen A."/>
            <person name="Lundell T."/>
            <person name="Morin E."/>
            <person name="Murat C."/>
            <person name="Sun H."/>
            <person name="Tunlid A."/>
            <person name="Henrissat B."/>
            <person name="Grigoriev I.V."/>
            <person name="Hibbett D.S."/>
            <person name="Martin F."/>
            <person name="Nordberg H.P."/>
            <person name="Cantor M.N."/>
            <person name="Hua S.X."/>
        </authorList>
    </citation>
    <scope>NUCLEOTIDE SEQUENCE [LARGE SCALE GENOMIC DNA]</scope>
    <source>
        <strain evidence="9 10">LaAM-08-1</strain>
    </source>
</reference>
<dbReference type="Pfam" id="PF07034">
    <property type="entry name" value="ORC3_N"/>
    <property type="match status" value="1"/>
</dbReference>
<evidence type="ECO:0000259" key="7">
    <source>
        <dbReference type="Pfam" id="PF07034"/>
    </source>
</evidence>
<keyword evidence="5" id="KW-0539">Nucleus</keyword>
<accession>A0A0C9YA58</accession>
<dbReference type="GO" id="GO:0006270">
    <property type="term" value="P:DNA replication initiation"/>
    <property type="evidence" value="ECO:0007669"/>
    <property type="project" value="TreeGrafter"/>
</dbReference>
<evidence type="ECO:0000313" key="10">
    <source>
        <dbReference type="Proteomes" id="UP000054477"/>
    </source>
</evidence>
<dbReference type="GO" id="GO:0031261">
    <property type="term" value="C:DNA replication preinitiation complex"/>
    <property type="evidence" value="ECO:0007669"/>
    <property type="project" value="TreeGrafter"/>
</dbReference>
<name>A0A0C9YA58_9AGAR</name>
<sequence>MTGGDALNLDDISQTTFYIPYKPDHNDQHKPRLPESQYQERDFPDGPDLRLAAYRKAWTKCLDRLQAIVNNLQTPVVAAVVEEVHRSYTDVLPGLPYPELPVICITDPVFGSSFLTELTNQLEPPEDAPDSLFSQTTFVTHLHPPDCGNISSAMKSIVNGFVEKETTLGKMKRKPATSLANYDITLLSTWYKALCEAEDFDVESRPNLVVFLHEFEQFDPVVMQDVFYICSTRIPDLPLVFILSTSSPTTSWLHTSYSRATLARLRVRRFALPSGTKILEDIILKTFFDVEFEPDVMIGPANIQYLQDYFTRYDSSLDKVLTILQLIHLKHSSSDPLTVLIHSTPDITSLSRPTSFNFIDSLAARLYAPSTQTPSETHAEDWRSITVPSLIQSVDEARTNFRSRARGMRVAFGFINLVQCFMVLQGYKGLGWGQQISLCDVLVDILEGSLEKDIKYLGIMVRKLRVEQLRDLLEETHLYFSNIPTEEEAQAQIASLQSILPSDDVDLSELRGQVATGLSDWLIGYLNSRLTPLEESPLWDIWYTGLSSFPSELLNPSVRASIISGLLRPHDFAERSNSDDESEQDREVELWELPDTSILFRRYLDSGKMINVYDWFESFKTVLETQVKKVKSGRGTPKKQKGRGKGKGKQKAVESEPGEGEDGEEEEKWKLEVQARFMRAMQELDYLGFVKHTGRKADHVLRLVFDVDD</sequence>
<dbReference type="HOGENOM" id="CLU_010669_1_0_1"/>
<keyword evidence="3" id="KW-0235">DNA replication</keyword>
<comment type="subcellular location">
    <subcellularLocation>
        <location evidence="1">Nucleus</location>
    </subcellularLocation>
</comment>
<dbReference type="OrthoDB" id="10265211at2759"/>
<dbReference type="STRING" id="1095629.A0A0C9YA58"/>
<evidence type="ECO:0000313" key="9">
    <source>
        <dbReference type="EMBL" id="KIK07117.1"/>
    </source>
</evidence>
<dbReference type="InterPro" id="IPR020795">
    <property type="entry name" value="ORC3"/>
</dbReference>
<evidence type="ECO:0000256" key="5">
    <source>
        <dbReference type="ARBA" id="ARBA00023242"/>
    </source>
</evidence>
<protein>
    <recommendedName>
        <fullName evidence="11">Origin recognition complex subunit 3</fullName>
    </recommendedName>
</protein>
<feature type="region of interest" description="Disordered" evidence="6">
    <location>
        <begin position="20"/>
        <end position="44"/>
    </location>
</feature>
<evidence type="ECO:0000259" key="8">
    <source>
        <dbReference type="Pfam" id="PF18137"/>
    </source>
</evidence>
<feature type="domain" description="Origin recognition complex subunit 3 N-terminal" evidence="7">
    <location>
        <begin position="11"/>
        <end position="340"/>
    </location>
</feature>
<gene>
    <name evidence="9" type="ORF">K443DRAFT_216866</name>
</gene>
<keyword evidence="10" id="KW-1185">Reference proteome</keyword>
<comment type="similarity">
    <text evidence="2">Belongs to the ORC3 family.</text>
</comment>
<dbReference type="PANTHER" id="PTHR12748">
    <property type="entry name" value="ORIGIN RECOGNITION COMPLEX SUBUNIT 3"/>
    <property type="match status" value="1"/>
</dbReference>